<keyword evidence="1" id="KW-0175">Coiled coil</keyword>
<proteinExistence type="predicted"/>
<organism evidence="2 3">
    <name type="scientific">Hungatella hathewayi</name>
    <dbReference type="NCBI Taxonomy" id="154046"/>
    <lineage>
        <taxon>Bacteria</taxon>
        <taxon>Bacillati</taxon>
        <taxon>Bacillota</taxon>
        <taxon>Clostridia</taxon>
        <taxon>Lachnospirales</taxon>
        <taxon>Lachnospiraceae</taxon>
        <taxon>Hungatella</taxon>
    </lineage>
</organism>
<sequence length="147" mass="17491">MDKEVLEQYSSLKAEYLDLQDEIRKLEKQIRKMETSRCQVSDSVKGTRPDGTYGSITITGFPVPDYYRRKKLLEKRKANLSKFELQLLELTNDVDDYINSLADSRMRRMIRYKFFDELSWVQVAHRMGGKYTADSCRKQIERFLEEK</sequence>
<reference evidence="2 3" key="1">
    <citation type="submission" date="2015-09" db="EMBL/GenBank/DDBJ databases">
        <authorList>
            <consortium name="Pathogen Informatics"/>
        </authorList>
    </citation>
    <scope>NUCLEOTIDE SEQUENCE [LARGE SCALE GENOMIC DNA]</scope>
    <source>
        <strain evidence="2 3">2789STDY5608850</strain>
    </source>
</reference>
<accession>A0A174IDN2</accession>
<dbReference type="Proteomes" id="UP000095651">
    <property type="component" value="Unassembled WGS sequence"/>
</dbReference>
<evidence type="ECO:0000313" key="2">
    <source>
        <dbReference type="EMBL" id="CUO85263.1"/>
    </source>
</evidence>
<gene>
    <name evidence="2" type="ORF">ERS852407_04171</name>
</gene>
<protein>
    <submittedName>
        <fullName evidence="2">ECF subfamily RNA polymerase sigma-24 subunit</fullName>
    </submittedName>
</protein>
<evidence type="ECO:0000256" key="1">
    <source>
        <dbReference type="SAM" id="Coils"/>
    </source>
</evidence>
<evidence type="ECO:0000313" key="3">
    <source>
        <dbReference type="Proteomes" id="UP000095651"/>
    </source>
</evidence>
<dbReference type="GeneID" id="93148630"/>
<dbReference type="EMBL" id="CYZE01000013">
    <property type="protein sequence ID" value="CUO85263.1"/>
    <property type="molecule type" value="Genomic_DNA"/>
</dbReference>
<name>A0A174IDN2_9FIRM</name>
<feature type="coiled-coil region" evidence="1">
    <location>
        <begin position="9"/>
        <end position="36"/>
    </location>
</feature>
<dbReference type="AlphaFoldDB" id="A0A174IDN2"/>
<dbReference type="RefSeq" id="WP_006775527.1">
    <property type="nucleotide sequence ID" value="NZ_CABIXC010000013.1"/>
</dbReference>